<keyword evidence="1" id="KW-0812">Transmembrane</keyword>
<evidence type="ECO:0000256" key="1">
    <source>
        <dbReference type="SAM" id="Phobius"/>
    </source>
</evidence>
<reference evidence="2" key="1">
    <citation type="journal article" date="2022" name="DNA Res.">
        <title>Genome analysis of five recently described species of the CUG-Ser clade uncovers Candida theae as a new hybrid lineage with pathogenic potential in the Candida parapsilosis species complex.</title>
        <authorList>
            <person name="Mixao V."/>
            <person name="Del Olmo V."/>
            <person name="Hegedusova E."/>
            <person name="Saus E."/>
            <person name="Pryszcz L."/>
            <person name="Cillingova A."/>
            <person name="Nosek J."/>
            <person name="Gabaldon T."/>
        </authorList>
    </citation>
    <scope>NUCLEOTIDE SEQUENCE</scope>
    <source>
        <strain evidence="2">CBS 10844</strain>
    </source>
</reference>
<dbReference type="EMBL" id="JAHUZD010000028">
    <property type="protein sequence ID" value="KAI3405576.1"/>
    <property type="molecule type" value="Genomic_DNA"/>
</dbReference>
<keyword evidence="3" id="KW-1185">Reference proteome</keyword>
<feature type="transmembrane region" description="Helical" evidence="1">
    <location>
        <begin position="6"/>
        <end position="23"/>
    </location>
</feature>
<name>A0AAI9WYP5_9ASCO</name>
<dbReference type="AlphaFoldDB" id="A0AAI9WYP5"/>
<accession>A0AAI9WYP5</accession>
<dbReference type="Proteomes" id="UP001202479">
    <property type="component" value="Unassembled WGS sequence"/>
</dbReference>
<dbReference type="InterPro" id="IPR021848">
    <property type="entry name" value="HODM_asu-like"/>
</dbReference>
<proteinExistence type="predicted"/>
<evidence type="ECO:0000313" key="3">
    <source>
        <dbReference type="Proteomes" id="UP001202479"/>
    </source>
</evidence>
<sequence>MLNNYQLVSIILASVLVVYLFNYKQQKPKAIKQKLDSRTGLVTPIKDFEWNRAEPLKSLPFKKGPYKLTMGIKRLDLQDWLLIEPGYLQRLTDKKNIINNSHPDYPQGKDLRGSTFFVTQEAHSAICELYDIVMDYMSTKYPTCFEIDDKRLNVKNLITQKTYPLHSKALNDPVVLQEYLAETIEEDFIILLKDPKRENEENGKEYFFKAGVFAFAAGFNPKERFNKPLTYIHHPVPQYETKLKTSMNRYFSRMVPGQFITRSNWSIQTHNKLYTDDSNKGHNLPKGYTQHAIDYNSVDFSQVHYRSERQVLTKLPKTQAIVFTIRTYLLPLAEIKKESREVRERLIGAIEGFTPDISAYKRADEWGSAVCQYLRE</sequence>
<gene>
    <name evidence="2" type="ORF">KGF56_001594</name>
</gene>
<comment type="caution">
    <text evidence="2">The sequence shown here is derived from an EMBL/GenBank/DDBJ whole genome shotgun (WGS) entry which is preliminary data.</text>
</comment>
<keyword evidence="1" id="KW-1133">Transmembrane helix</keyword>
<evidence type="ECO:0000313" key="2">
    <source>
        <dbReference type="EMBL" id="KAI3405576.1"/>
    </source>
</evidence>
<dbReference type="RefSeq" id="XP_049181321.1">
    <property type="nucleotide sequence ID" value="XM_049322733.1"/>
</dbReference>
<organism evidence="2 3">
    <name type="scientific">Candida oxycetoniae</name>
    <dbReference type="NCBI Taxonomy" id="497107"/>
    <lineage>
        <taxon>Eukaryota</taxon>
        <taxon>Fungi</taxon>
        <taxon>Dikarya</taxon>
        <taxon>Ascomycota</taxon>
        <taxon>Saccharomycotina</taxon>
        <taxon>Pichiomycetes</taxon>
        <taxon>Debaryomycetaceae</taxon>
        <taxon>Candida/Lodderomyces clade</taxon>
        <taxon>Candida</taxon>
    </lineage>
</organism>
<dbReference type="Pfam" id="PF11927">
    <property type="entry name" value="HODM_asu-like"/>
    <property type="match status" value="1"/>
</dbReference>
<dbReference type="GeneID" id="73379211"/>
<keyword evidence="1" id="KW-0472">Membrane</keyword>
<protein>
    <submittedName>
        <fullName evidence="2">Uncharacterized protein</fullName>
    </submittedName>
</protein>